<dbReference type="RefSeq" id="WP_041084406.1">
    <property type="nucleotide sequence ID" value="NZ_JACBCZ010000003.1"/>
</dbReference>
<evidence type="ECO:0000313" key="4">
    <source>
        <dbReference type="EMBL" id="NFF87738.1"/>
    </source>
</evidence>
<name>A0A0C2N333_CLOBO</name>
<organism evidence="4 8">
    <name type="scientific">Clostridium botulinum</name>
    <dbReference type="NCBI Taxonomy" id="1491"/>
    <lineage>
        <taxon>Bacteria</taxon>
        <taxon>Bacillati</taxon>
        <taxon>Bacillota</taxon>
        <taxon>Clostridia</taxon>
        <taxon>Eubacteriales</taxon>
        <taxon>Clostridiaceae</taxon>
        <taxon>Clostridium</taxon>
    </lineage>
</organism>
<dbReference type="InterPro" id="IPR012867">
    <property type="entry name" value="DUF1648"/>
</dbReference>
<dbReference type="OrthoDB" id="9808690at2"/>
<evidence type="ECO:0000259" key="2">
    <source>
        <dbReference type="Pfam" id="PF07853"/>
    </source>
</evidence>
<evidence type="ECO:0000313" key="7">
    <source>
        <dbReference type="Proteomes" id="UP000473681"/>
    </source>
</evidence>
<dbReference type="InterPro" id="IPR026272">
    <property type="entry name" value="SdpI"/>
</dbReference>
<dbReference type="Proteomes" id="UP000472355">
    <property type="component" value="Unassembled WGS sequence"/>
</dbReference>
<feature type="transmembrane region" description="Helical" evidence="1">
    <location>
        <begin position="187"/>
        <end position="208"/>
    </location>
</feature>
<sequence length="214" mass="24369">MKNKTSIYNITLITIAFLVSIVLYNKLPNEMPIHWNTAGEIDNYGPKLFAAFLPPLIMLFIWGGMLFTPKIDPKRKNYSKFNTSYTIITNVMVTFFFILHIVVIISSLGYNVPINKVIPFMVGLLFIVIGNYLPKSKSNFFFGIKTPWTLTNEDTWKKTHRLGGKLFVLSGLAIMISSLFFEGNIQFIILMISIFVAGIIPIIASYFYSKNSIK</sequence>
<evidence type="ECO:0000313" key="6">
    <source>
        <dbReference type="Proteomes" id="UP000472355"/>
    </source>
</evidence>
<dbReference type="Pfam" id="PF13630">
    <property type="entry name" value="SdpI"/>
    <property type="match status" value="1"/>
</dbReference>
<proteinExistence type="predicted"/>
<dbReference type="GO" id="GO:0009636">
    <property type="term" value="P:response to toxic substance"/>
    <property type="evidence" value="ECO:0007669"/>
    <property type="project" value="TreeGrafter"/>
</dbReference>
<feature type="transmembrane region" description="Helical" evidence="1">
    <location>
        <begin position="7"/>
        <end position="24"/>
    </location>
</feature>
<keyword evidence="1" id="KW-0812">Transmembrane</keyword>
<dbReference type="Proteomes" id="UP000476820">
    <property type="component" value="Unassembled WGS sequence"/>
</dbReference>
<feature type="domain" description="DUF1648" evidence="2">
    <location>
        <begin position="12"/>
        <end position="59"/>
    </location>
</feature>
<reference evidence="3 6" key="1">
    <citation type="submission" date="2019-02" db="EMBL/GenBank/DDBJ databases">
        <title>Genome sequencing of Clostridium botulinum clinical isolates.</title>
        <authorList>
            <person name="Brunt J."/>
            <person name="Van Vliet A.H.M."/>
            <person name="Stringer S.C."/>
            <person name="Grant K.A."/>
            <person name="Carter A.C."/>
            <person name="Peck M.W."/>
        </authorList>
    </citation>
    <scope>NUCLEOTIDE SEQUENCE [LARGE SCALE GENOMIC DNA]</scope>
    <source>
        <strain evidence="3 6">H113700579</strain>
    </source>
</reference>
<dbReference type="PANTHER" id="PTHR37810:SF5">
    <property type="entry name" value="IMMUNITY PROTEIN SDPI"/>
    <property type="match status" value="1"/>
</dbReference>
<comment type="caution">
    <text evidence="4">The sequence shown here is derived from an EMBL/GenBank/DDBJ whole genome shotgun (WGS) entry which is preliminary data.</text>
</comment>
<accession>A0A0C2N333</accession>
<dbReference type="Proteomes" id="UP000473681">
    <property type="component" value="Unassembled WGS sequence"/>
</dbReference>
<feature type="transmembrane region" description="Helical" evidence="1">
    <location>
        <begin position="116"/>
        <end position="133"/>
    </location>
</feature>
<reference evidence="7 8" key="2">
    <citation type="submission" date="2019-04" db="EMBL/GenBank/DDBJ databases">
        <title>Genome sequencing of Clostridium botulinum Groups I-IV and Clostridium butyricum.</title>
        <authorList>
            <person name="Brunt J."/>
            <person name="Van Vliet A.H.M."/>
            <person name="Stringer S.C."/>
            <person name="Carter A.T."/>
            <person name="Peck M.W."/>
        </authorList>
    </citation>
    <scope>NUCLEOTIDE SEQUENCE [LARGE SCALE GENOMIC DNA]</scope>
    <source>
        <strain evidence="4 8">1605</strain>
        <strain evidence="5 7">CB-K-33E</strain>
    </source>
</reference>
<feature type="transmembrane region" description="Helical" evidence="1">
    <location>
        <begin position="44"/>
        <end position="67"/>
    </location>
</feature>
<protein>
    <submittedName>
        <fullName evidence="4">SdpI family protein</fullName>
    </submittedName>
</protein>
<dbReference type="InterPro" id="IPR025962">
    <property type="entry name" value="SdpI/YhfL"/>
</dbReference>
<dbReference type="EMBL" id="SWOV01000015">
    <property type="protein sequence ID" value="NFF87738.1"/>
    <property type="molecule type" value="Genomic_DNA"/>
</dbReference>
<evidence type="ECO:0000313" key="3">
    <source>
        <dbReference type="EMBL" id="NFA43063.1"/>
    </source>
</evidence>
<dbReference type="EMBL" id="SGKU01000029">
    <property type="protein sequence ID" value="NFA43063.1"/>
    <property type="molecule type" value="Genomic_DNA"/>
</dbReference>
<dbReference type="AlphaFoldDB" id="A0A0C2N333"/>
<feature type="transmembrane region" description="Helical" evidence="1">
    <location>
        <begin position="162"/>
        <end position="181"/>
    </location>
</feature>
<keyword evidence="1" id="KW-1133">Transmembrane helix</keyword>
<dbReference type="PIRSF" id="PIRSF038959">
    <property type="entry name" value="SdpI"/>
    <property type="match status" value="1"/>
</dbReference>
<evidence type="ECO:0000313" key="5">
    <source>
        <dbReference type="EMBL" id="NFN33752.1"/>
    </source>
</evidence>
<keyword evidence="1" id="KW-0472">Membrane</keyword>
<feature type="transmembrane region" description="Helical" evidence="1">
    <location>
        <begin position="87"/>
        <end position="110"/>
    </location>
</feature>
<dbReference type="EMBL" id="SWVK01000001">
    <property type="protein sequence ID" value="NFN33752.1"/>
    <property type="molecule type" value="Genomic_DNA"/>
</dbReference>
<evidence type="ECO:0000256" key="1">
    <source>
        <dbReference type="SAM" id="Phobius"/>
    </source>
</evidence>
<dbReference type="PANTHER" id="PTHR37810">
    <property type="entry name" value="IMMUNITY PROTEIN SDPI"/>
    <property type="match status" value="1"/>
</dbReference>
<dbReference type="Pfam" id="PF07853">
    <property type="entry name" value="DUF1648"/>
    <property type="match status" value="1"/>
</dbReference>
<gene>
    <name evidence="3" type="ORF">EXM65_10860</name>
    <name evidence="4" type="ORF">FC774_07595</name>
    <name evidence="5" type="ORF">FDB51_01115</name>
</gene>
<evidence type="ECO:0000313" key="8">
    <source>
        <dbReference type="Proteomes" id="UP000476820"/>
    </source>
</evidence>